<comment type="caution">
    <text evidence="1">The sequence shown here is derived from an EMBL/GenBank/DDBJ whole genome shotgun (WGS) entry which is preliminary data.</text>
</comment>
<gene>
    <name evidence="1" type="ORF">FQA47_003024</name>
</gene>
<proteinExistence type="predicted"/>
<name>A0A834CN71_ORYME</name>
<evidence type="ECO:0000313" key="1">
    <source>
        <dbReference type="EMBL" id="KAF6730749.1"/>
    </source>
</evidence>
<accession>A0A834CN71</accession>
<protein>
    <submittedName>
        <fullName evidence="1">Uncharacterized protein</fullName>
    </submittedName>
</protein>
<organism evidence="1 2">
    <name type="scientific">Oryzias melastigma</name>
    <name type="common">Marine medaka</name>
    <dbReference type="NCBI Taxonomy" id="30732"/>
    <lineage>
        <taxon>Eukaryota</taxon>
        <taxon>Metazoa</taxon>
        <taxon>Chordata</taxon>
        <taxon>Craniata</taxon>
        <taxon>Vertebrata</taxon>
        <taxon>Euteleostomi</taxon>
        <taxon>Actinopterygii</taxon>
        <taxon>Neopterygii</taxon>
        <taxon>Teleostei</taxon>
        <taxon>Neoteleostei</taxon>
        <taxon>Acanthomorphata</taxon>
        <taxon>Ovalentaria</taxon>
        <taxon>Atherinomorphae</taxon>
        <taxon>Beloniformes</taxon>
        <taxon>Adrianichthyidae</taxon>
        <taxon>Oryziinae</taxon>
        <taxon>Oryzias</taxon>
    </lineage>
</organism>
<reference evidence="1" key="1">
    <citation type="journal article" name="BMC Genomics">
        <title>Long-read sequencing and de novo genome assembly of marine medaka (Oryzias melastigma).</title>
        <authorList>
            <person name="Liang P."/>
            <person name="Saqib H.S.A."/>
            <person name="Ni X."/>
            <person name="Shen Y."/>
        </authorList>
    </citation>
    <scope>NUCLEOTIDE SEQUENCE</scope>
    <source>
        <strain evidence="1">Bigg-433</strain>
    </source>
</reference>
<dbReference type="EMBL" id="WKFB01000231">
    <property type="protein sequence ID" value="KAF6730749.1"/>
    <property type="molecule type" value="Genomic_DNA"/>
</dbReference>
<dbReference type="Proteomes" id="UP000646548">
    <property type="component" value="Unassembled WGS sequence"/>
</dbReference>
<evidence type="ECO:0000313" key="2">
    <source>
        <dbReference type="Proteomes" id="UP000646548"/>
    </source>
</evidence>
<sequence>MNCPRFPVASVSVLNVNSELEENFAESRQTKSPEGAEIRSDLRLYAPLSAVDRHSHTRTRASSVTDPLRV</sequence>
<dbReference type="AlphaFoldDB" id="A0A834CN71"/>